<gene>
    <name evidence="3" type="ORF">PBAH0796_LOCUS5578</name>
</gene>
<proteinExistence type="predicted"/>
<dbReference type="AlphaFoldDB" id="A0A7S0A181"/>
<sequence>MTARLRALAAALPTLLAPAALAWLRSAPRAELRAPAGPGRPTGGPGWRLRRGQVQKRHDSLRGGLLARAGAPPLPMWRTGSGVDANTLECAWELERPGPAAAAPADMPKAGAG</sequence>
<feature type="chain" id="PRO_5030688587" evidence="2">
    <location>
        <begin position="23"/>
        <end position="113"/>
    </location>
</feature>
<name>A0A7S0A181_9DINO</name>
<reference evidence="3" key="1">
    <citation type="submission" date="2021-01" db="EMBL/GenBank/DDBJ databases">
        <authorList>
            <person name="Corre E."/>
            <person name="Pelletier E."/>
            <person name="Niang G."/>
            <person name="Scheremetjew M."/>
            <person name="Finn R."/>
            <person name="Kale V."/>
            <person name="Holt S."/>
            <person name="Cochrane G."/>
            <person name="Meng A."/>
            <person name="Brown T."/>
            <person name="Cohen L."/>
        </authorList>
    </citation>
    <scope>NUCLEOTIDE SEQUENCE</scope>
    <source>
        <strain evidence="3">Pbaha01</strain>
    </source>
</reference>
<organism evidence="3">
    <name type="scientific">Pyrodinium bahamense</name>
    <dbReference type="NCBI Taxonomy" id="73915"/>
    <lineage>
        <taxon>Eukaryota</taxon>
        <taxon>Sar</taxon>
        <taxon>Alveolata</taxon>
        <taxon>Dinophyceae</taxon>
        <taxon>Gonyaulacales</taxon>
        <taxon>Pyrocystaceae</taxon>
        <taxon>Pyrodinium</taxon>
    </lineage>
</organism>
<evidence type="ECO:0000256" key="2">
    <source>
        <dbReference type="SAM" id="SignalP"/>
    </source>
</evidence>
<feature type="region of interest" description="Disordered" evidence="1">
    <location>
        <begin position="30"/>
        <end position="49"/>
    </location>
</feature>
<feature type="region of interest" description="Disordered" evidence="1">
    <location>
        <begin position="54"/>
        <end position="80"/>
    </location>
</feature>
<evidence type="ECO:0000313" key="3">
    <source>
        <dbReference type="EMBL" id="CAD8349859.1"/>
    </source>
</evidence>
<dbReference type="EMBL" id="HBEG01009427">
    <property type="protein sequence ID" value="CAD8349859.1"/>
    <property type="molecule type" value="Transcribed_RNA"/>
</dbReference>
<feature type="compositionally biased region" description="Low complexity" evidence="1">
    <location>
        <begin position="30"/>
        <end position="39"/>
    </location>
</feature>
<protein>
    <submittedName>
        <fullName evidence="3">Uncharacterized protein</fullName>
    </submittedName>
</protein>
<keyword evidence="2" id="KW-0732">Signal</keyword>
<evidence type="ECO:0000256" key="1">
    <source>
        <dbReference type="SAM" id="MobiDB-lite"/>
    </source>
</evidence>
<accession>A0A7S0A181</accession>
<feature type="signal peptide" evidence="2">
    <location>
        <begin position="1"/>
        <end position="22"/>
    </location>
</feature>